<evidence type="ECO:0000313" key="5">
    <source>
        <dbReference type="Proteomes" id="UP000515123"/>
    </source>
</evidence>
<dbReference type="PANTHER" id="PTHR31906">
    <property type="entry name" value="PLASTID-LIPID-ASSOCIATED PROTEIN 4, CHLOROPLASTIC-RELATED"/>
    <property type="match status" value="1"/>
</dbReference>
<dbReference type="Proteomes" id="UP000515123">
    <property type="component" value="Linkage group 17"/>
</dbReference>
<dbReference type="RefSeq" id="XP_020107065.1">
    <property type="nucleotide sequence ID" value="XM_020251476.1"/>
</dbReference>
<keyword evidence="5" id="KW-1185">Reference proteome</keyword>
<evidence type="ECO:0000256" key="3">
    <source>
        <dbReference type="ARBA" id="ARBA00022946"/>
    </source>
</evidence>
<gene>
    <name evidence="6" type="primary">LOC109723195</name>
</gene>
<protein>
    <submittedName>
        <fullName evidence="6">Probable plastid-lipid-associated protein 7, chloroplastic</fullName>
    </submittedName>
</protein>
<keyword evidence="3" id="KW-0809">Transit peptide</keyword>
<feature type="domain" description="Plastid lipid-associated protein/fibrillin conserved" evidence="4">
    <location>
        <begin position="84"/>
        <end position="267"/>
    </location>
</feature>
<evidence type="ECO:0000256" key="2">
    <source>
        <dbReference type="ARBA" id="ARBA00022640"/>
    </source>
</evidence>
<dbReference type="Pfam" id="PF04755">
    <property type="entry name" value="PAP_fibrillin"/>
    <property type="match status" value="1"/>
</dbReference>
<dbReference type="GeneID" id="109723195"/>
<comment type="subcellular location">
    <subcellularLocation>
        <location evidence="1">Plastid</location>
    </subcellularLocation>
</comment>
<reference evidence="6" key="2">
    <citation type="submission" date="2025-08" db="UniProtKB">
        <authorList>
            <consortium name="RefSeq"/>
        </authorList>
    </citation>
    <scope>IDENTIFICATION</scope>
    <source>
        <tissue evidence="6">Leaf</tissue>
    </source>
</reference>
<dbReference type="InterPro" id="IPR039633">
    <property type="entry name" value="PAP"/>
</dbReference>
<accession>A0A6P5GNU1</accession>
<dbReference type="AlphaFoldDB" id="A0A6P5GNU1"/>
<evidence type="ECO:0000259" key="4">
    <source>
        <dbReference type="Pfam" id="PF04755"/>
    </source>
</evidence>
<sequence>MAITLFFRPPHCIKPMRNKEPLLPNKQCISDSTMRHHPCSHSYSFWERASLFSATTSTSIHALVSDSGDRELDDRGGDYATVDEIKQTLYGALRGIDRGVFGVTSKKKSEIEALVEQLERWNPTPQPTDHLLDKVDGNWKLLYSTITILGSKRTKLGLRDVISIGDSFQIIDVQKGKAINVIEFNAKGFKLLTGQLTIEASYTVATKTRVDIKLEKSTVTPEQLMNLFQKNYDLLLAIFNPEGWLEITYVDDSLRIGRDDKGNIFVLERTEHAKI</sequence>
<dbReference type="GO" id="GO:0009536">
    <property type="term" value="C:plastid"/>
    <property type="evidence" value="ECO:0007669"/>
    <property type="project" value="UniProtKB-SubCell"/>
</dbReference>
<keyword evidence="2" id="KW-0934">Plastid</keyword>
<name>A0A6P5GNU1_ANACO</name>
<evidence type="ECO:0000256" key="1">
    <source>
        <dbReference type="ARBA" id="ARBA00004474"/>
    </source>
</evidence>
<organism evidence="5 6">
    <name type="scientific">Ananas comosus</name>
    <name type="common">Pineapple</name>
    <name type="synonym">Ananas ananas</name>
    <dbReference type="NCBI Taxonomy" id="4615"/>
    <lineage>
        <taxon>Eukaryota</taxon>
        <taxon>Viridiplantae</taxon>
        <taxon>Streptophyta</taxon>
        <taxon>Embryophyta</taxon>
        <taxon>Tracheophyta</taxon>
        <taxon>Spermatophyta</taxon>
        <taxon>Magnoliopsida</taxon>
        <taxon>Liliopsida</taxon>
        <taxon>Poales</taxon>
        <taxon>Bromeliaceae</taxon>
        <taxon>Bromelioideae</taxon>
        <taxon>Ananas</taxon>
    </lineage>
</organism>
<dbReference type="InterPro" id="IPR006843">
    <property type="entry name" value="PAP/fibrillin_dom"/>
</dbReference>
<proteinExistence type="predicted"/>
<reference evidence="5" key="1">
    <citation type="journal article" date="2015" name="Nat. Genet.">
        <title>The pineapple genome and the evolution of CAM photosynthesis.</title>
        <authorList>
            <person name="Ming R."/>
            <person name="VanBuren R."/>
            <person name="Wai C.M."/>
            <person name="Tang H."/>
            <person name="Schatz M.C."/>
            <person name="Bowers J.E."/>
            <person name="Lyons E."/>
            <person name="Wang M.L."/>
            <person name="Chen J."/>
            <person name="Biggers E."/>
            <person name="Zhang J."/>
            <person name="Huang L."/>
            <person name="Zhang L."/>
            <person name="Miao W."/>
            <person name="Zhang J."/>
            <person name="Ye Z."/>
            <person name="Miao C."/>
            <person name="Lin Z."/>
            <person name="Wang H."/>
            <person name="Zhou H."/>
            <person name="Yim W.C."/>
            <person name="Priest H.D."/>
            <person name="Zheng C."/>
            <person name="Woodhouse M."/>
            <person name="Edger P.P."/>
            <person name="Guyot R."/>
            <person name="Guo H.B."/>
            <person name="Guo H."/>
            <person name="Zheng G."/>
            <person name="Singh R."/>
            <person name="Sharma A."/>
            <person name="Min X."/>
            <person name="Zheng Y."/>
            <person name="Lee H."/>
            <person name="Gurtowski J."/>
            <person name="Sedlazeck F.J."/>
            <person name="Harkess A."/>
            <person name="McKain M.R."/>
            <person name="Liao Z."/>
            <person name="Fang J."/>
            <person name="Liu J."/>
            <person name="Zhang X."/>
            <person name="Zhang Q."/>
            <person name="Hu W."/>
            <person name="Qin Y."/>
            <person name="Wang K."/>
            <person name="Chen L.Y."/>
            <person name="Shirley N."/>
            <person name="Lin Y.R."/>
            <person name="Liu L.Y."/>
            <person name="Hernandez A.G."/>
            <person name="Wright C.L."/>
            <person name="Bulone V."/>
            <person name="Tuskan G.A."/>
            <person name="Heath K."/>
            <person name="Zee F."/>
            <person name="Moore P.H."/>
            <person name="Sunkar R."/>
            <person name="Leebens-Mack J.H."/>
            <person name="Mockler T."/>
            <person name="Bennetzen J.L."/>
            <person name="Freeling M."/>
            <person name="Sankoff D."/>
            <person name="Paterson A.H."/>
            <person name="Zhu X."/>
            <person name="Yang X."/>
            <person name="Smith J.A."/>
            <person name="Cushman J.C."/>
            <person name="Paull R.E."/>
            <person name="Yu Q."/>
        </authorList>
    </citation>
    <scope>NUCLEOTIDE SEQUENCE [LARGE SCALE GENOMIC DNA]</scope>
    <source>
        <strain evidence="5">cv. F153</strain>
    </source>
</reference>
<dbReference type="OrthoDB" id="201321at2759"/>
<evidence type="ECO:0000313" key="6">
    <source>
        <dbReference type="RefSeq" id="XP_020107065.1"/>
    </source>
</evidence>